<protein>
    <submittedName>
        <fullName evidence="1">Uncharacterized protein</fullName>
    </submittedName>
</protein>
<reference evidence="1" key="1">
    <citation type="journal article" date="2023" name="G3 (Bethesda)">
        <title>Whole genome assembly and annotation of the endangered Caribbean coral Acropora cervicornis.</title>
        <authorList>
            <person name="Selwyn J.D."/>
            <person name="Vollmer S.V."/>
        </authorList>
    </citation>
    <scope>NUCLEOTIDE SEQUENCE</scope>
    <source>
        <strain evidence="1">K2</strain>
    </source>
</reference>
<reference evidence="1" key="2">
    <citation type="journal article" date="2023" name="Science">
        <title>Genomic signatures of disease resistance in endangered staghorn corals.</title>
        <authorList>
            <person name="Vollmer S.V."/>
            <person name="Selwyn J.D."/>
            <person name="Despard B.A."/>
            <person name="Roesel C.L."/>
        </authorList>
    </citation>
    <scope>NUCLEOTIDE SEQUENCE</scope>
    <source>
        <strain evidence="1">K2</strain>
    </source>
</reference>
<keyword evidence="2" id="KW-1185">Reference proteome</keyword>
<dbReference type="Proteomes" id="UP001249851">
    <property type="component" value="Unassembled WGS sequence"/>
</dbReference>
<name>A0AAD9V962_ACRCE</name>
<proteinExistence type="predicted"/>
<accession>A0AAD9V962</accession>
<sequence length="134" mass="15701">GTLHKERVLVTIWLVEAKWLLTILKKEEIVVQGLKPEKYSSIGAQEFVPFEREEVTLHNIKNTCKRPFAPVVGERMSRFLTLKLYMYVSLSQTMEMIDLDNRSNHSRGQILNCCQLPKPTAQVKPFQRVSQWWK</sequence>
<feature type="non-terminal residue" evidence="1">
    <location>
        <position position="1"/>
    </location>
</feature>
<dbReference type="AlphaFoldDB" id="A0AAD9V962"/>
<organism evidence="1 2">
    <name type="scientific">Acropora cervicornis</name>
    <name type="common">Staghorn coral</name>
    <dbReference type="NCBI Taxonomy" id="6130"/>
    <lineage>
        <taxon>Eukaryota</taxon>
        <taxon>Metazoa</taxon>
        <taxon>Cnidaria</taxon>
        <taxon>Anthozoa</taxon>
        <taxon>Hexacorallia</taxon>
        <taxon>Scleractinia</taxon>
        <taxon>Astrocoeniina</taxon>
        <taxon>Acroporidae</taxon>
        <taxon>Acropora</taxon>
    </lineage>
</organism>
<evidence type="ECO:0000313" key="1">
    <source>
        <dbReference type="EMBL" id="KAK2565547.1"/>
    </source>
</evidence>
<gene>
    <name evidence="1" type="ORF">P5673_010665</name>
</gene>
<evidence type="ECO:0000313" key="2">
    <source>
        <dbReference type="Proteomes" id="UP001249851"/>
    </source>
</evidence>
<comment type="caution">
    <text evidence="1">The sequence shown here is derived from an EMBL/GenBank/DDBJ whole genome shotgun (WGS) entry which is preliminary data.</text>
</comment>
<dbReference type="EMBL" id="JARQWQ010000019">
    <property type="protein sequence ID" value="KAK2565547.1"/>
    <property type="molecule type" value="Genomic_DNA"/>
</dbReference>